<dbReference type="Proteomes" id="UP000007882">
    <property type="component" value="Chromosome"/>
</dbReference>
<evidence type="ECO:0000313" key="2">
    <source>
        <dbReference type="Proteomes" id="UP000007882"/>
    </source>
</evidence>
<dbReference type="HOGENOM" id="CLU_2165535_0_0_11"/>
<keyword evidence="2" id="KW-1185">Reference proteome</keyword>
<gene>
    <name evidence="1" type="ordered locus">AMIS_12530</name>
</gene>
<dbReference type="AlphaFoldDB" id="I0H0D6"/>
<sequence length="114" mass="12356">MPEPPVGEMSNAALADLVRVGGPFRGKAVYELGDRAATEGDAATTLGELTRLPLVREDRIHRVSLAWAAIVALLAAETPHARQVAYRAFAALPEPDQQGLLDHLRCRRIEDAHP</sequence>
<dbReference type="EMBL" id="AP012319">
    <property type="protein sequence ID" value="BAL86473.1"/>
    <property type="molecule type" value="Genomic_DNA"/>
</dbReference>
<evidence type="ECO:0000313" key="1">
    <source>
        <dbReference type="EMBL" id="BAL86473.1"/>
    </source>
</evidence>
<proteinExistence type="predicted"/>
<reference evidence="1 2" key="1">
    <citation type="submission" date="2012-02" db="EMBL/GenBank/DDBJ databases">
        <title>Complete genome sequence of Actinoplanes missouriensis 431 (= NBRC 102363).</title>
        <authorList>
            <person name="Ohnishi Y."/>
            <person name="Ishikawa J."/>
            <person name="Sekine M."/>
            <person name="Hosoyama A."/>
            <person name="Harada T."/>
            <person name="Narita H."/>
            <person name="Hata T."/>
            <person name="Konno Y."/>
            <person name="Tutikane K."/>
            <person name="Fujita N."/>
            <person name="Horinouchi S."/>
            <person name="Hayakawa M."/>
        </authorList>
    </citation>
    <scope>NUCLEOTIDE SEQUENCE [LARGE SCALE GENOMIC DNA]</scope>
    <source>
        <strain evidence="2">ATCC 14538 / DSM 43046 / CBS 188.64 / JCM 3121 / NBRC 102363 / NCIMB 12654 / NRRL B-3342 / UNCC 431</strain>
    </source>
</reference>
<protein>
    <submittedName>
        <fullName evidence="1">Uncharacterized protein</fullName>
    </submittedName>
</protein>
<dbReference type="PATRIC" id="fig|512565.3.peg.1258"/>
<accession>I0H0D6</accession>
<dbReference type="STRING" id="512565.AMIS_12530"/>
<name>I0H0D6_ACTM4</name>
<organism evidence="1 2">
    <name type="scientific">Actinoplanes missouriensis (strain ATCC 14538 / DSM 43046 / CBS 188.64 / JCM 3121 / NBRC 102363 / NCIMB 12654 / NRRL B-3342 / UNCC 431)</name>
    <dbReference type="NCBI Taxonomy" id="512565"/>
    <lineage>
        <taxon>Bacteria</taxon>
        <taxon>Bacillati</taxon>
        <taxon>Actinomycetota</taxon>
        <taxon>Actinomycetes</taxon>
        <taxon>Micromonosporales</taxon>
        <taxon>Micromonosporaceae</taxon>
        <taxon>Actinoplanes</taxon>
    </lineage>
</organism>
<dbReference type="KEGG" id="ams:AMIS_12530"/>